<comment type="caution">
    <text evidence="3">The sequence shown here is derived from an EMBL/GenBank/DDBJ whole genome shotgun (WGS) entry which is preliminary data.</text>
</comment>
<gene>
    <name evidence="3" type="ORF">BCR35DRAFT_351611</name>
</gene>
<proteinExistence type="predicted"/>
<protein>
    <submittedName>
        <fullName evidence="3">Uncharacterized protein</fullName>
    </submittedName>
</protein>
<accession>A0A1Y2FR63</accession>
<evidence type="ECO:0000313" key="3">
    <source>
        <dbReference type="EMBL" id="ORY86067.1"/>
    </source>
</evidence>
<evidence type="ECO:0000256" key="2">
    <source>
        <dbReference type="SAM" id="SignalP"/>
    </source>
</evidence>
<name>A0A1Y2FR63_9BASI</name>
<dbReference type="OrthoDB" id="2530475at2759"/>
<feature type="region of interest" description="Disordered" evidence="1">
    <location>
        <begin position="265"/>
        <end position="294"/>
    </location>
</feature>
<feature type="chain" id="PRO_5012485989" evidence="2">
    <location>
        <begin position="23"/>
        <end position="309"/>
    </location>
</feature>
<reference evidence="3 4" key="1">
    <citation type="submission" date="2016-07" db="EMBL/GenBank/DDBJ databases">
        <title>Pervasive Adenine N6-methylation of Active Genes in Fungi.</title>
        <authorList>
            <consortium name="DOE Joint Genome Institute"/>
            <person name="Mondo S.J."/>
            <person name="Dannebaum R.O."/>
            <person name="Kuo R.C."/>
            <person name="Labutti K."/>
            <person name="Haridas S."/>
            <person name="Kuo A."/>
            <person name="Salamov A."/>
            <person name="Ahrendt S.R."/>
            <person name="Lipzen A."/>
            <person name="Sullivan W."/>
            <person name="Andreopoulos W.B."/>
            <person name="Clum A."/>
            <person name="Lindquist E."/>
            <person name="Daum C."/>
            <person name="Ramamoorthy G.K."/>
            <person name="Gryganskyi A."/>
            <person name="Culley D."/>
            <person name="Magnuson J.K."/>
            <person name="James T.Y."/>
            <person name="O'Malley M.A."/>
            <person name="Stajich J.E."/>
            <person name="Spatafora J.W."/>
            <person name="Visel A."/>
            <person name="Grigoriev I.V."/>
        </authorList>
    </citation>
    <scope>NUCLEOTIDE SEQUENCE [LARGE SCALE GENOMIC DNA]</scope>
    <source>
        <strain evidence="3 4">62-1032</strain>
    </source>
</reference>
<feature type="signal peptide" evidence="2">
    <location>
        <begin position="1"/>
        <end position="22"/>
    </location>
</feature>
<dbReference type="Proteomes" id="UP000193467">
    <property type="component" value="Unassembled WGS sequence"/>
</dbReference>
<evidence type="ECO:0000256" key="1">
    <source>
        <dbReference type="SAM" id="MobiDB-lite"/>
    </source>
</evidence>
<dbReference type="EMBL" id="MCGR01000015">
    <property type="protein sequence ID" value="ORY86067.1"/>
    <property type="molecule type" value="Genomic_DNA"/>
</dbReference>
<sequence length="309" mass="34821">MPHSSVTLFYGLWVKTWSLAFAAETYYKTKPVLLAIDLILLRRRKGNLVAEAQDSKTTARDLPEEVWQLVKQELIDEVLWDEELAALKRYRCPTCDRQAGDADRRSDIVSSQGLKSLLWTRWGTPSSCPSCYVTLEAVSPLVWFEHPASCNNVEELLSNFDLHMISSVTWKQEQEPGMWTDFYEQSAIAIPLQALKKCSPGLSDSPVLSINAGLSSDGYDSFSNSKVLSFSPEALRLPSNAELRFRRLVSTYRLQVVDRVKSTITSSSLPPSTTDDSAIGASSQLETKTDEFGKEEPRWMLWSLAQPWD</sequence>
<keyword evidence="2" id="KW-0732">Signal</keyword>
<dbReference type="AlphaFoldDB" id="A0A1Y2FR63"/>
<keyword evidence="4" id="KW-1185">Reference proteome</keyword>
<organism evidence="3 4">
    <name type="scientific">Leucosporidium creatinivorum</name>
    <dbReference type="NCBI Taxonomy" id="106004"/>
    <lineage>
        <taxon>Eukaryota</taxon>
        <taxon>Fungi</taxon>
        <taxon>Dikarya</taxon>
        <taxon>Basidiomycota</taxon>
        <taxon>Pucciniomycotina</taxon>
        <taxon>Microbotryomycetes</taxon>
        <taxon>Leucosporidiales</taxon>
        <taxon>Leucosporidium</taxon>
    </lineage>
</organism>
<dbReference type="STRING" id="106004.A0A1Y2FR63"/>
<dbReference type="InParanoid" id="A0A1Y2FR63"/>
<feature type="compositionally biased region" description="Low complexity" evidence="1">
    <location>
        <begin position="265"/>
        <end position="277"/>
    </location>
</feature>
<evidence type="ECO:0000313" key="4">
    <source>
        <dbReference type="Proteomes" id="UP000193467"/>
    </source>
</evidence>